<comment type="catalytic activity">
    <reaction evidence="1">
        <text>ATP + protein L-histidine = ADP + protein N-phospho-L-histidine.</text>
        <dbReference type="EC" id="2.7.13.3"/>
    </reaction>
</comment>
<dbReference type="PRINTS" id="PR00344">
    <property type="entry name" value="BCTRLSENSOR"/>
</dbReference>
<dbReference type="PROSITE" id="PS50109">
    <property type="entry name" value="HIS_KIN"/>
    <property type="match status" value="1"/>
</dbReference>
<evidence type="ECO:0000256" key="7">
    <source>
        <dbReference type="SAM" id="Phobius"/>
    </source>
</evidence>
<evidence type="ECO:0000256" key="3">
    <source>
        <dbReference type="ARBA" id="ARBA00022553"/>
    </source>
</evidence>
<dbReference type="InterPro" id="IPR050351">
    <property type="entry name" value="BphY/WalK/GraS-like"/>
</dbReference>
<dbReference type="GO" id="GO:0005886">
    <property type="term" value="C:plasma membrane"/>
    <property type="evidence" value="ECO:0007669"/>
    <property type="project" value="TreeGrafter"/>
</dbReference>
<dbReference type="InterPro" id="IPR003661">
    <property type="entry name" value="HisK_dim/P_dom"/>
</dbReference>
<evidence type="ECO:0000256" key="2">
    <source>
        <dbReference type="ARBA" id="ARBA00012438"/>
    </source>
</evidence>
<dbReference type="InterPro" id="IPR036890">
    <property type="entry name" value="HATPase_C_sf"/>
</dbReference>
<dbReference type="PANTHER" id="PTHR45453:SF1">
    <property type="entry name" value="PHOSPHATE REGULON SENSOR PROTEIN PHOR"/>
    <property type="match status" value="1"/>
</dbReference>
<dbReference type="SMART" id="SM00388">
    <property type="entry name" value="HisKA"/>
    <property type="match status" value="1"/>
</dbReference>
<dbReference type="GO" id="GO:0004721">
    <property type="term" value="F:phosphoprotein phosphatase activity"/>
    <property type="evidence" value="ECO:0007669"/>
    <property type="project" value="TreeGrafter"/>
</dbReference>
<gene>
    <name evidence="9" type="primary">sasA_208</name>
    <name evidence="9" type="ORF">SDC9_77572</name>
</gene>
<comment type="caution">
    <text evidence="9">The sequence shown here is derived from an EMBL/GenBank/DDBJ whole genome shotgun (WGS) entry which is preliminary data.</text>
</comment>
<dbReference type="PANTHER" id="PTHR45453">
    <property type="entry name" value="PHOSPHATE REGULON SENSOR PROTEIN PHOR"/>
    <property type="match status" value="1"/>
</dbReference>
<keyword evidence="7" id="KW-0812">Transmembrane</keyword>
<evidence type="ECO:0000259" key="8">
    <source>
        <dbReference type="PROSITE" id="PS50109"/>
    </source>
</evidence>
<dbReference type="InterPro" id="IPR005467">
    <property type="entry name" value="His_kinase_dom"/>
</dbReference>
<keyword evidence="5 9" id="KW-0418">Kinase</keyword>
<feature type="transmembrane region" description="Helical" evidence="7">
    <location>
        <begin position="12"/>
        <end position="35"/>
    </location>
</feature>
<dbReference type="GO" id="GO:0000155">
    <property type="term" value="F:phosphorelay sensor kinase activity"/>
    <property type="evidence" value="ECO:0007669"/>
    <property type="project" value="InterPro"/>
</dbReference>
<keyword evidence="3" id="KW-0597">Phosphoprotein</keyword>
<evidence type="ECO:0000313" key="9">
    <source>
        <dbReference type="EMBL" id="MPM31019.1"/>
    </source>
</evidence>
<keyword evidence="6" id="KW-0902">Two-component regulatory system</keyword>
<dbReference type="Pfam" id="PF00512">
    <property type="entry name" value="HisKA"/>
    <property type="match status" value="1"/>
</dbReference>
<dbReference type="CDD" id="cd00082">
    <property type="entry name" value="HisKA"/>
    <property type="match status" value="1"/>
</dbReference>
<dbReference type="Pfam" id="PF02518">
    <property type="entry name" value="HATPase_c"/>
    <property type="match status" value="1"/>
</dbReference>
<dbReference type="EMBL" id="VSSQ01005956">
    <property type="protein sequence ID" value="MPM31019.1"/>
    <property type="molecule type" value="Genomic_DNA"/>
</dbReference>
<accession>A0A644YRS7</accession>
<evidence type="ECO:0000256" key="1">
    <source>
        <dbReference type="ARBA" id="ARBA00000085"/>
    </source>
</evidence>
<evidence type="ECO:0000256" key="6">
    <source>
        <dbReference type="ARBA" id="ARBA00023012"/>
    </source>
</evidence>
<dbReference type="Gene3D" id="1.10.287.130">
    <property type="match status" value="1"/>
</dbReference>
<dbReference type="SMART" id="SM00387">
    <property type="entry name" value="HATPase_c"/>
    <property type="match status" value="1"/>
</dbReference>
<dbReference type="GO" id="GO:0016036">
    <property type="term" value="P:cellular response to phosphate starvation"/>
    <property type="evidence" value="ECO:0007669"/>
    <property type="project" value="TreeGrafter"/>
</dbReference>
<sequence>MIKISEQLRKYFVIISILSIAFITISSNIGINYFFSDYIRDSRSRDDLKVVQYVERVYSDYEELNSHSLMNIMHYAFSEDVIIQIRDKNNNISWNSSSYGTLYGMVDEYGNNEANFSFRSYPFIYNESEIGTIDVGRPKSIISNIEDEKFIVTINSIFALASVLTFIFAVRSSTRISKKFLNPIYAIKENAKLIEQGKYKSLNDINTNTFELFELSVSVKELAERLNYQEHLRKRMTTDIAHELRTPLAAIQSHIEAFMDGVWEPNDERLSVIHGEIIRLTKLIDELSELSIVEDDEINLKLSTINLSVVLNDIIDSYEPMFLDKNINLNKKIQNEVYMMGDTDYLKRIFVNILSNAIKYTNENGSASIFLEKIKDKIRITVNDTGIGIPKEDLKYIFERFYRSDLSRNRQTGGTGIGLTITKALVEAHEGTIKIDSEVGKGTSVIIEFNR</sequence>
<dbReference type="Gene3D" id="3.30.565.10">
    <property type="entry name" value="Histidine kinase-like ATPase, C-terminal domain"/>
    <property type="match status" value="1"/>
</dbReference>
<feature type="domain" description="Histidine kinase" evidence="8">
    <location>
        <begin position="239"/>
        <end position="451"/>
    </location>
</feature>
<reference evidence="9" key="1">
    <citation type="submission" date="2019-08" db="EMBL/GenBank/DDBJ databases">
        <authorList>
            <person name="Kucharzyk K."/>
            <person name="Murdoch R.W."/>
            <person name="Higgins S."/>
            <person name="Loffler F."/>
        </authorList>
    </citation>
    <scope>NUCLEOTIDE SEQUENCE</scope>
</reference>
<dbReference type="SUPFAM" id="SSF47384">
    <property type="entry name" value="Homodimeric domain of signal transducing histidine kinase"/>
    <property type="match status" value="1"/>
</dbReference>
<evidence type="ECO:0000256" key="5">
    <source>
        <dbReference type="ARBA" id="ARBA00022777"/>
    </source>
</evidence>
<dbReference type="CDD" id="cd00075">
    <property type="entry name" value="HATPase"/>
    <property type="match status" value="1"/>
</dbReference>
<organism evidence="9">
    <name type="scientific">bioreactor metagenome</name>
    <dbReference type="NCBI Taxonomy" id="1076179"/>
    <lineage>
        <taxon>unclassified sequences</taxon>
        <taxon>metagenomes</taxon>
        <taxon>ecological metagenomes</taxon>
    </lineage>
</organism>
<feature type="transmembrane region" description="Helical" evidence="7">
    <location>
        <begin position="150"/>
        <end position="170"/>
    </location>
</feature>
<keyword evidence="7" id="KW-1133">Transmembrane helix</keyword>
<dbReference type="InterPro" id="IPR003594">
    <property type="entry name" value="HATPase_dom"/>
</dbReference>
<dbReference type="FunFam" id="3.30.565.10:FF:000006">
    <property type="entry name" value="Sensor histidine kinase WalK"/>
    <property type="match status" value="1"/>
</dbReference>
<proteinExistence type="predicted"/>
<name>A0A644YRS7_9ZZZZ</name>
<dbReference type="InterPro" id="IPR004358">
    <property type="entry name" value="Sig_transdc_His_kin-like_C"/>
</dbReference>
<evidence type="ECO:0000256" key="4">
    <source>
        <dbReference type="ARBA" id="ARBA00022679"/>
    </source>
</evidence>
<dbReference type="InterPro" id="IPR036097">
    <property type="entry name" value="HisK_dim/P_sf"/>
</dbReference>
<protein>
    <recommendedName>
        <fullName evidence="2">histidine kinase</fullName>
        <ecNumber evidence="2">2.7.13.3</ecNumber>
    </recommendedName>
</protein>
<dbReference type="SUPFAM" id="SSF55874">
    <property type="entry name" value="ATPase domain of HSP90 chaperone/DNA topoisomerase II/histidine kinase"/>
    <property type="match status" value="1"/>
</dbReference>
<keyword evidence="4 9" id="KW-0808">Transferase</keyword>
<keyword evidence="7" id="KW-0472">Membrane</keyword>
<dbReference type="AlphaFoldDB" id="A0A644YRS7"/>
<dbReference type="EC" id="2.7.13.3" evidence="2"/>